<evidence type="ECO:0000313" key="3">
    <source>
        <dbReference type="Proteomes" id="UP001652627"/>
    </source>
</evidence>
<evidence type="ECO:0000313" key="4">
    <source>
        <dbReference type="RefSeq" id="XP_067163946.1"/>
    </source>
</evidence>
<dbReference type="InterPro" id="IPR052579">
    <property type="entry name" value="Zinc_finger_SWIM"/>
</dbReference>
<evidence type="ECO:0000256" key="1">
    <source>
        <dbReference type="PROSITE-ProRule" id="PRU00325"/>
    </source>
</evidence>
<keyword evidence="1" id="KW-0863">Zinc-finger</keyword>
<proteinExistence type="predicted"/>
<dbReference type="InterPro" id="IPR048326">
    <property type="entry name" value="ZSWIM1-3_helical"/>
</dbReference>
<reference evidence="4" key="1">
    <citation type="submission" date="2025-08" db="UniProtKB">
        <authorList>
            <consortium name="RefSeq"/>
        </authorList>
    </citation>
    <scope>IDENTIFICATION</scope>
    <source>
        <tissue evidence="4">Blood</tissue>
    </source>
</reference>
<dbReference type="PANTHER" id="PTHR31569:SF3">
    <property type="entry name" value="ZINC FINGER SWIM DOMAIN-CONTAINING PROTEIN 3"/>
    <property type="match status" value="1"/>
</dbReference>
<keyword evidence="3" id="KW-1185">Reference proteome</keyword>
<keyword evidence="1" id="KW-0862">Zinc</keyword>
<evidence type="ECO:0000259" key="2">
    <source>
        <dbReference type="PROSITE" id="PS50966"/>
    </source>
</evidence>
<protein>
    <submittedName>
        <fullName evidence="4">Zinc finger SWIM domain-containing protein 3</fullName>
    </submittedName>
</protein>
<gene>
    <name evidence="4" type="primary">ZSWIM3</name>
</gene>
<organism evidence="3 4">
    <name type="scientific">Apteryx mantelli</name>
    <name type="common">North Island brown kiwi</name>
    <dbReference type="NCBI Taxonomy" id="2696672"/>
    <lineage>
        <taxon>Eukaryota</taxon>
        <taxon>Metazoa</taxon>
        <taxon>Chordata</taxon>
        <taxon>Craniata</taxon>
        <taxon>Vertebrata</taxon>
        <taxon>Euteleostomi</taxon>
        <taxon>Archelosauria</taxon>
        <taxon>Archosauria</taxon>
        <taxon>Dinosauria</taxon>
        <taxon>Saurischia</taxon>
        <taxon>Theropoda</taxon>
        <taxon>Coelurosauria</taxon>
        <taxon>Aves</taxon>
        <taxon>Palaeognathae</taxon>
        <taxon>Apterygiformes</taxon>
        <taxon>Apterygidae</taxon>
        <taxon>Apteryx</taxon>
    </lineage>
</organism>
<sequence>MELGARFRSYADFRKRFRAYKAAQRCCYGVRSCVSVRCHNRAHGTAVREDVMFMQVKFGCGRTQKYSKKRKQQPDLCPAYFVLQYNEDIDQLVISELNSNHVHVDTGSSVTRTTAKTASTTAYDSPAIKLHKQQAGEAESCDVVNKDSCVVAEKLVDRAPALFNKIPVLPGAAKENDSTSALVRVAEVMKNFLRVDMGSLASISVGSNQDLDRLNFQTSKMKSLFVKFPESLLLHRVQSERGHVLYAFLVESKERVGKIVHLSVLKDDTRQNISKMLTVFKKFNPEWQKAKAVYMDLSFLHKAVLQELFPSAQVLLSVYHTVRLLEKNVEAAEVSSSFKQNLKLALKKVIFSTSTANLDTLSQLVKCLVSQELYDYLQANWFSCEMLWYFHAKKGLHSCSAYMDSLDLITHKISSIFSQQLSLETSILRFFEYADCFDAKDLESLNQSFSSIEKDSQNSLQEKPKVHACAAAKQAPLGSSQVLLRYPEPPKQVAIEKPAKTTCSMLAALWESCTDLGYQLCMNEWEVVQKSTQLISVVQDNIVVQVLEDAHQVGKDYKSCSCYFHCRYQLPCRHILSVLHANKKSVEESIVCKHWQKKYQHLSVLGENLLDHTGHHRGIQPEAEGRYDKIQSLSREFANLLMQCDGEELEERSSMLRTIMDIWAKSSEPVAEAGKDLTFRNMGDLPFLWVKQEEVEVEIANADSEGLPINVDRLLT</sequence>
<dbReference type="InterPro" id="IPR048325">
    <property type="entry name" value="ZSWIM3_N"/>
</dbReference>
<dbReference type="GeneID" id="106497606"/>
<feature type="domain" description="SWIM-type" evidence="2">
    <location>
        <begin position="542"/>
        <end position="583"/>
    </location>
</feature>
<dbReference type="InterPro" id="IPR045563">
    <property type="entry name" value="ZSWIM1/3_C"/>
</dbReference>
<dbReference type="InterPro" id="IPR048324">
    <property type="entry name" value="ZSWIM1-3_RNaseH-like"/>
</dbReference>
<dbReference type="PROSITE" id="PS50966">
    <property type="entry name" value="ZF_SWIM"/>
    <property type="match status" value="1"/>
</dbReference>
<keyword evidence="1" id="KW-0479">Metal-binding</keyword>
<accession>A0ABM4FG92</accession>
<dbReference type="RefSeq" id="XP_067163946.1">
    <property type="nucleotide sequence ID" value="XM_067307845.1"/>
</dbReference>
<dbReference type="Pfam" id="PF21056">
    <property type="entry name" value="ZSWIM1-3_RNaseH-like"/>
    <property type="match status" value="1"/>
</dbReference>
<dbReference type="InterPro" id="IPR007527">
    <property type="entry name" value="Znf_SWIM"/>
</dbReference>
<name>A0ABM4FG92_9AVES</name>
<dbReference type="Pfam" id="PF21600">
    <property type="entry name" value="ZSWIM1-3_helical"/>
    <property type="match status" value="1"/>
</dbReference>
<dbReference type="Proteomes" id="UP001652627">
    <property type="component" value="Chromosome 18"/>
</dbReference>
<dbReference type="Pfam" id="PF21599">
    <property type="entry name" value="ZSWIM3_N"/>
    <property type="match status" value="1"/>
</dbReference>
<dbReference type="Pfam" id="PF19286">
    <property type="entry name" value="ZSWIM1-3_C"/>
    <property type="match status" value="1"/>
</dbReference>
<dbReference type="PANTHER" id="PTHR31569">
    <property type="entry name" value="SWIM-TYPE DOMAIN-CONTAINING PROTEIN"/>
    <property type="match status" value="1"/>
</dbReference>